<reference evidence="2 3" key="1">
    <citation type="journal article" date="2013" name="Nature">
        <title>Insights into bilaterian evolution from three spiralian genomes.</title>
        <authorList>
            <person name="Simakov O."/>
            <person name="Marletaz F."/>
            <person name="Cho S.J."/>
            <person name="Edsinger-Gonzales E."/>
            <person name="Havlak P."/>
            <person name="Hellsten U."/>
            <person name="Kuo D.H."/>
            <person name="Larsson T."/>
            <person name="Lv J."/>
            <person name="Arendt D."/>
            <person name="Savage R."/>
            <person name="Osoegawa K."/>
            <person name="de Jong P."/>
            <person name="Grimwood J."/>
            <person name="Chapman J.A."/>
            <person name="Shapiro H."/>
            <person name="Aerts A."/>
            <person name="Otillar R.P."/>
            <person name="Terry A.Y."/>
            <person name="Boore J.L."/>
            <person name="Grigoriev I.V."/>
            <person name="Lindberg D.R."/>
            <person name="Seaver E.C."/>
            <person name="Weisblat D.A."/>
            <person name="Putnam N.H."/>
            <person name="Rokhsar D.S."/>
        </authorList>
    </citation>
    <scope>NUCLEOTIDE SEQUENCE [LARGE SCALE GENOMIC DNA]</scope>
</reference>
<dbReference type="KEGG" id="lgi:LOTGIDRAFT_205137"/>
<dbReference type="EMBL" id="KB200430">
    <property type="protein sequence ID" value="ESP01654.1"/>
    <property type="molecule type" value="Genomic_DNA"/>
</dbReference>
<keyword evidence="3" id="KW-1185">Reference proteome</keyword>
<dbReference type="PANTHER" id="PTHR14365">
    <property type="entry name" value="APOPTOSIS REGULATORY PROTEIN SIVA"/>
    <property type="match status" value="1"/>
</dbReference>
<sequence>MPKRSNPFGDSSPLQFKTHVGKKEVDMGVSRDENMKEVYEKTKEMLFKGAQKQYEIDANANQIGWQMDVDADLGVEPLPGQMCFDKNGQLTIAPTLSQQNSTDSMMPAVSVPSKFQFSDSSSTNVPANACCHCRKPFSQQTFSTRCYFCDKRLCFPCTRNCDKCNEKFCQMCSLLNYDEAFERAFCFNCIP</sequence>
<dbReference type="STRING" id="225164.V4ACC4"/>
<evidence type="ECO:0000256" key="1">
    <source>
        <dbReference type="SAM" id="MobiDB-lite"/>
    </source>
</evidence>
<evidence type="ECO:0000313" key="3">
    <source>
        <dbReference type="Proteomes" id="UP000030746"/>
    </source>
</evidence>
<name>V4ACC4_LOTGI</name>
<feature type="region of interest" description="Disordered" evidence="1">
    <location>
        <begin position="1"/>
        <end position="23"/>
    </location>
</feature>
<dbReference type="OrthoDB" id="60860at2759"/>
<dbReference type="AlphaFoldDB" id="V4ACC4"/>
<dbReference type="PANTHER" id="PTHR14365:SF1">
    <property type="entry name" value="APOPTOSIS REGULATORY PROTEIN SIVA"/>
    <property type="match status" value="1"/>
</dbReference>
<proteinExistence type="predicted"/>
<gene>
    <name evidence="2" type="ORF">LOTGIDRAFT_205137</name>
</gene>
<evidence type="ECO:0008006" key="4">
    <source>
        <dbReference type="Google" id="ProtNLM"/>
    </source>
</evidence>
<dbReference type="Proteomes" id="UP000030746">
    <property type="component" value="Unassembled WGS sequence"/>
</dbReference>
<dbReference type="RefSeq" id="XP_009047640.1">
    <property type="nucleotide sequence ID" value="XM_009049392.1"/>
</dbReference>
<dbReference type="HOGENOM" id="CLU_127299_0_0_1"/>
<dbReference type="Pfam" id="PF05458">
    <property type="entry name" value="Siva"/>
    <property type="match status" value="2"/>
</dbReference>
<dbReference type="GeneID" id="20245804"/>
<dbReference type="GO" id="GO:0097191">
    <property type="term" value="P:extrinsic apoptotic signaling pathway"/>
    <property type="evidence" value="ECO:0007669"/>
    <property type="project" value="TreeGrafter"/>
</dbReference>
<evidence type="ECO:0000313" key="2">
    <source>
        <dbReference type="EMBL" id="ESP01654.1"/>
    </source>
</evidence>
<dbReference type="GO" id="GO:0005175">
    <property type="term" value="F:CD27 receptor binding"/>
    <property type="evidence" value="ECO:0007669"/>
    <property type="project" value="TreeGrafter"/>
</dbReference>
<accession>V4ACC4</accession>
<dbReference type="InterPro" id="IPR022773">
    <property type="entry name" value="Siva"/>
</dbReference>
<dbReference type="CTD" id="20245804"/>
<organism evidence="2 3">
    <name type="scientific">Lottia gigantea</name>
    <name type="common">Giant owl limpet</name>
    <dbReference type="NCBI Taxonomy" id="225164"/>
    <lineage>
        <taxon>Eukaryota</taxon>
        <taxon>Metazoa</taxon>
        <taxon>Spiralia</taxon>
        <taxon>Lophotrochozoa</taxon>
        <taxon>Mollusca</taxon>
        <taxon>Gastropoda</taxon>
        <taxon>Patellogastropoda</taxon>
        <taxon>Lottioidea</taxon>
        <taxon>Lottiidae</taxon>
        <taxon>Lottia</taxon>
    </lineage>
</organism>
<protein>
    <recommendedName>
        <fullName evidence="4">Apoptosis regulatory protein Siva</fullName>
    </recommendedName>
</protein>
<dbReference type="OMA" id="AQACMDP"/>